<dbReference type="Gene3D" id="2.40.10.10">
    <property type="entry name" value="Trypsin-like serine proteases"/>
    <property type="match status" value="5"/>
</dbReference>
<comment type="caution">
    <text evidence="10">The sequence shown here is derived from an EMBL/GenBank/DDBJ whole genome shotgun (WGS) entry which is preliminary data.</text>
</comment>
<evidence type="ECO:0000256" key="1">
    <source>
        <dbReference type="ARBA" id="ARBA00007664"/>
    </source>
</evidence>
<keyword evidence="3" id="KW-0732">Signal</keyword>
<evidence type="ECO:0000256" key="6">
    <source>
        <dbReference type="ARBA" id="ARBA00023145"/>
    </source>
</evidence>
<keyword evidence="11" id="KW-1185">Reference proteome</keyword>
<keyword evidence="5 8" id="KW-0720">Serine protease</keyword>
<protein>
    <recommendedName>
        <fullName evidence="9">Peptidase S1 domain-containing protein</fullName>
    </recommendedName>
</protein>
<sequence length="927" mass="100903">INLRTYLALIHQNVDVSRDPWFGSHRQRIYFLMAVDKIIHHGRYSINKYGVPFNDIALLHVKEPFKFDETRQPISLFDEADESMPGLQANITGRGDTMQSNYDGQLQAVFVPIISKELCKTAYKSLGVSPRVKSVLPIMELVAKTLVRAILVALLLSMGVSLESSPGVTAVQKLITLDMFFSLVMINLIVAANTDNLFSHGRIVGGEDATIETYPYQISIQEYGSHICGGSIISTYWVLTAGHCVKSDPFNLNIRAGTSIRDKNGTIHKVDKVIRHQNYFENNYGVPSNDIALLKLKEPFVFDKTHQPIKLFEAAEEIAPGVEAIITGFGETYKWGYDGQLQTVSIPIVSKELCNKAYMDIAGGISEGQICASYYEIGGKDSCQGDSGGPLTINGRLAGISSWGYDCAKLKYPGVYTEVAAYRNWIDEYVFEQCLLWDLFSYMLSFLVIVALVAAATAEPMFPHGRIVGGENAVIETYPYQISLQVYGSHNCGGSIVAANWVVTAGHCVGSPAAYMTVRAGSSIRGQGGSVHQVDKVIRHEKYYTNEYGVPNNDVALLHVKEAFKFDDTRQPISLFETNEEAKAGVNAVITGWGNTGFGLPSQLQTVAIPIISKSLCNNAYKSYGGLPAGQICAAYYGVGGKDACQGDSGGPLAINGRLAGIVSWGNGCAKPDYPGVYTEVGAFPGPVSTRRPIFPNGRIVGGEDAVIETFPYQVSLQVAGSHLCGASIISANWIITAGHCVDFPAEYMTVRAGSSFSYKGGTIHKVKKVIRHEKYYTNEYGVPFYDIAVISVEEAFKFDDTRQPIDLYKKAEESKAGVKSIITGWGSTGLDTPSQLQTVTVPIITKKLCNDAYKKYGGVPESQICAAYYGVGGKDACQGDSGGPLAIDGRLAGIVSWGNGCADPEYPGVYTEIAHYRDWMKKHVKF</sequence>
<evidence type="ECO:0000313" key="10">
    <source>
        <dbReference type="EMBL" id="OXU29440.1"/>
    </source>
</evidence>
<dbReference type="GO" id="GO:0007586">
    <property type="term" value="P:digestion"/>
    <property type="evidence" value="ECO:0007669"/>
    <property type="project" value="UniProtKB-KW"/>
</dbReference>
<dbReference type="PANTHER" id="PTHR24276:SF91">
    <property type="entry name" value="AT26814P-RELATED"/>
    <property type="match status" value="1"/>
</dbReference>
<dbReference type="SUPFAM" id="SSF50494">
    <property type="entry name" value="Trypsin-like serine proteases"/>
    <property type="match status" value="4"/>
</dbReference>
<keyword evidence="7" id="KW-1015">Disulfide bond</keyword>
<dbReference type="InterPro" id="IPR009003">
    <property type="entry name" value="Peptidase_S1_PA"/>
</dbReference>
<dbReference type="InterPro" id="IPR043504">
    <property type="entry name" value="Peptidase_S1_PA_chymotrypsin"/>
</dbReference>
<keyword evidence="4 8" id="KW-0378">Hydrolase</keyword>
<dbReference type="STRING" id="543379.A0A232FFZ5"/>
<dbReference type="PROSITE" id="PS00134">
    <property type="entry name" value="TRYPSIN_HIS"/>
    <property type="match status" value="2"/>
</dbReference>
<feature type="domain" description="Peptidase S1" evidence="9">
    <location>
        <begin position="203"/>
        <end position="431"/>
    </location>
</feature>
<dbReference type="InterPro" id="IPR001314">
    <property type="entry name" value="Peptidase_S1A"/>
</dbReference>
<feature type="domain" description="Peptidase S1" evidence="9">
    <location>
        <begin position="467"/>
        <end position="684"/>
    </location>
</feature>
<evidence type="ECO:0000256" key="3">
    <source>
        <dbReference type="ARBA" id="ARBA00022729"/>
    </source>
</evidence>
<feature type="non-terminal residue" evidence="10">
    <location>
        <position position="1"/>
    </location>
</feature>
<evidence type="ECO:0000256" key="4">
    <source>
        <dbReference type="ARBA" id="ARBA00022801"/>
    </source>
</evidence>
<comment type="similarity">
    <text evidence="1">Belongs to the peptidase S1 family.</text>
</comment>
<dbReference type="InterPro" id="IPR018114">
    <property type="entry name" value="TRYPSIN_HIS"/>
</dbReference>
<dbReference type="CDD" id="cd00190">
    <property type="entry name" value="Tryp_SPc"/>
    <property type="match status" value="3"/>
</dbReference>
<dbReference type="Pfam" id="PF00089">
    <property type="entry name" value="Trypsin"/>
    <property type="match status" value="4"/>
</dbReference>
<dbReference type="EMBL" id="NNAY01000290">
    <property type="protein sequence ID" value="OXU29440.1"/>
    <property type="molecule type" value="Genomic_DNA"/>
</dbReference>
<evidence type="ECO:0000256" key="5">
    <source>
        <dbReference type="ARBA" id="ARBA00022825"/>
    </source>
</evidence>
<accession>A0A232FFZ5</accession>
<evidence type="ECO:0000256" key="7">
    <source>
        <dbReference type="ARBA" id="ARBA00023157"/>
    </source>
</evidence>
<dbReference type="PROSITE" id="PS50240">
    <property type="entry name" value="TRYPSIN_DOM"/>
    <property type="match status" value="3"/>
</dbReference>
<keyword evidence="2 8" id="KW-0645">Protease</keyword>
<evidence type="ECO:0000259" key="9">
    <source>
        <dbReference type="PROSITE" id="PS50240"/>
    </source>
</evidence>
<keyword evidence="6" id="KW-0865">Zymogen</keyword>
<dbReference type="GO" id="GO:0006508">
    <property type="term" value="P:proteolysis"/>
    <property type="evidence" value="ECO:0007669"/>
    <property type="project" value="UniProtKB-KW"/>
</dbReference>
<dbReference type="InterPro" id="IPR033116">
    <property type="entry name" value="TRYPSIN_SER"/>
</dbReference>
<dbReference type="AlphaFoldDB" id="A0A232FFZ5"/>
<dbReference type="PROSITE" id="PS00135">
    <property type="entry name" value="TRYPSIN_SER"/>
    <property type="match status" value="2"/>
</dbReference>
<feature type="domain" description="Peptidase S1" evidence="9">
    <location>
        <begin position="700"/>
        <end position="926"/>
    </location>
</feature>
<gene>
    <name evidence="10" type="ORF">TSAR_016238</name>
</gene>
<dbReference type="Proteomes" id="UP000215335">
    <property type="component" value="Unassembled WGS sequence"/>
</dbReference>
<dbReference type="PRINTS" id="PR00722">
    <property type="entry name" value="CHYMOTRYPSIN"/>
</dbReference>
<dbReference type="InterPro" id="IPR050430">
    <property type="entry name" value="Peptidase_S1"/>
</dbReference>
<dbReference type="SMART" id="SM00020">
    <property type="entry name" value="Tryp_SPc"/>
    <property type="match status" value="3"/>
</dbReference>
<proteinExistence type="inferred from homology"/>
<dbReference type="OrthoDB" id="10059102at2759"/>
<dbReference type="FunFam" id="2.40.10.10:FF:000077">
    <property type="entry name" value="Predicted protein"/>
    <property type="match status" value="3"/>
</dbReference>
<evidence type="ECO:0000256" key="2">
    <source>
        <dbReference type="ARBA" id="ARBA00022670"/>
    </source>
</evidence>
<reference evidence="10 11" key="1">
    <citation type="journal article" date="2017" name="Curr. Biol.">
        <title>The Evolution of Venom by Co-option of Single-Copy Genes.</title>
        <authorList>
            <person name="Martinson E.O."/>
            <person name="Mrinalini"/>
            <person name="Kelkar Y.D."/>
            <person name="Chang C.H."/>
            <person name="Werren J.H."/>
        </authorList>
    </citation>
    <scope>NUCLEOTIDE SEQUENCE [LARGE SCALE GENOMIC DNA]</scope>
    <source>
        <strain evidence="10 11">Alberta</strain>
        <tissue evidence="10">Whole body</tissue>
    </source>
</reference>
<name>A0A232FFZ5_9HYME</name>
<organism evidence="10 11">
    <name type="scientific">Trichomalopsis sarcophagae</name>
    <dbReference type="NCBI Taxonomy" id="543379"/>
    <lineage>
        <taxon>Eukaryota</taxon>
        <taxon>Metazoa</taxon>
        <taxon>Ecdysozoa</taxon>
        <taxon>Arthropoda</taxon>
        <taxon>Hexapoda</taxon>
        <taxon>Insecta</taxon>
        <taxon>Pterygota</taxon>
        <taxon>Neoptera</taxon>
        <taxon>Endopterygota</taxon>
        <taxon>Hymenoptera</taxon>
        <taxon>Apocrita</taxon>
        <taxon>Proctotrupomorpha</taxon>
        <taxon>Chalcidoidea</taxon>
        <taxon>Pteromalidae</taxon>
        <taxon>Pteromalinae</taxon>
        <taxon>Trichomalopsis</taxon>
    </lineage>
</organism>
<dbReference type="GO" id="GO:0004252">
    <property type="term" value="F:serine-type endopeptidase activity"/>
    <property type="evidence" value="ECO:0007669"/>
    <property type="project" value="UniProtKB-EC"/>
</dbReference>
<evidence type="ECO:0000313" key="11">
    <source>
        <dbReference type="Proteomes" id="UP000215335"/>
    </source>
</evidence>
<dbReference type="PANTHER" id="PTHR24276">
    <property type="entry name" value="POLYSERASE-RELATED"/>
    <property type="match status" value="1"/>
</dbReference>
<evidence type="ECO:0000256" key="8">
    <source>
        <dbReference type="RuleBase" id="RU363034"/>
    </source>
</evidence>
<dbReference type="InterPro" id="IPR001254">
    <property type="entry name" value="Trypsin_dom"/>
</dbReference>